<sequence length="417" mass="46544">MGNAQSPPSDPLFLSASRSFTQKELEDLNSLFRSLAEQSGSGGKFITLPVFQAYFSVLGPLGSRLFHLVTQKRNDQQLTFEDLIIAKGTYEKGSREEVEEFINQLVDVNGDGILDRSDLEVVLKSTLEAVFTPKAAEAVNNLDYSIIEVFLHAAKFSKEGSSMSYEDFKNWCNLIPSVRKFLGNLLLPLDPGSGGCHLPQLLCPEDFSPDLLVLRKEYAWHISGALSQKETEEWRLLYHSSVHGLSFNTFLGNLQNAEGPTIMLIKDKEGFIYGGYASLPWERHSDFYGDMKSFLFSLYPHAAIFRPTGSNGNLQWCAVNFTSESIPNGLGFGGRANHFGLFISASFDHGHTFTCSTFDNPCLSKQDKIYPEIIECWGVMEKGGEQEKFDSVKGTILERFKEDRNMLNMVGLANASE</sequence>
<dbReference type="PROSITE" id="PS51886">
    <property type="entry name" value="TLDC"/>
    <property type="match status" value="1"/>
</dbReference>
<evidence type="ECO:0000313" key="5">
    <source>
        <dbReference type="Proteomes" id="UP000017836"/>
    </source>
</evidence>
<dbReference type="PROSITE" id="PS00018">
    <property type="entry name" value="EF_HAND_1"/>
    <property type="match status" value="1"/>
</dbReference>
<dbReference type="InterPro" id="IPR018247">
    <property type="entry name" value="EF_Hand_1_Ca_BS"/>
</dbReference>
<dbReference type="PROSITE" id="PS50222">
    <property type="entry name" value="EF_HAND_2"/>
    <property type="match status" value="1"/>
</dbReference>
<keyword evidence="1" id="KW-0106">Calcium</keyword>
<name>U5CSH4_AMBTC</name>
<dbReference type="KEGG" id="atr:18444499"/>
<keyword evidence="5" id="KW-1185">Reference proteome</keyword>
<dbReference type="InterPro" id="IPR006571">
    <property type="entry name" value="TLDc_dom"/>
</dbReference>
<evidence type="ECO:0000256" key="1">
    <source>
        <dbReference type="ARBA" id="ARBA00022837"/>
    </source>
</evidence>
<dbReference type="InterPro" id="IPR011992">
    <property type="entry name" value="EF-hand-dom_pair"/>
</dbReference>
<dbReference type="HOGENOM" id="CLU_036763_0_0_1"/>
<dbReference type="Pfam" id="PF07534">
    <property type="entry name" value="TLD"/>
    <property type="match status" value="1"/>
</dbReference>
<evidence type="ECO:0000313" key="4">
    <source>
        <dbReference type="EMBL" id="ERN16196.1"/>
    </source>
</evidence>
<dbReference type="EMBL" id="KI392485">
    <property type="protein sequence ID" value="ERN16196.1"/>
    <property type="molecule type" value="Genomic_DNA"/>
</dbReference>
<dbReference type="SUPFAM" id="SSF47473">
    <property type="entry name" value="EF-hand"/>
    <property type="match status" value="1"/>
</dbReference>
<dbReference type="Proteomes" id="UP000017836">
    <property type="component" value="Unassembled WGS sequence"/>
</dbReference>
<evidence type="ECO:0008006" key="6">
    <source>
        <dbReference type="Google" id="ProtNLM"/>
    </source>
</evidence>
<dbReference type="GO" id="GO:0005509">
    <property type="term" value="F:calcium ion binding"/>
    <property type="evidence" value="ECO:0007669"/>
    <property type="project" value="InterPro"/>
</dbReference>
<dbReference type="SMART" id="SM00584">
    <property type="entry name" value="TLDc"/>
    <property type="match status" value="1"/>
</dbReference>
<organism evidence="4 5">
    <name type="scientific">Amborella trichopoda</name>
    <dbReference type="NCBI Taxonomy" id="13333"/>
    <lineage>
        <taxon>Eukaryota</taxon>
        <taxon>Viridiplantae</taxon>
        <taxon>Streptophyta</taxon>
        <taxon>Embryophyta</taxon>
        <taxon>Tracheophyta</taxon>
        <taxon>Spermatophyta</taxon>
        <taxon>Magnoliopsida</taxon>
        <taxon>Amborellales</taxon>
        <taxon>Amborellaceae</taxon>
        <taxon>Amborella</taxon>
    </lineage>
</organism>
<reference evidence="5" key="1">
    <citation type="journal article" date="2013" name="Science">
        <title>The Amborella genome and the evolution of flowering plants.</title>
        <authorList>
            <consortium name="Amborella Genome Project"/>
        </authorList>
    </citation>
    <scope>NUCLEOTIDE SEQUENCE [LARGE SCALE GENOMIC DNA]</scope>
</reference>
<protein>
    <recommendedName>
        <fullName evidence="6">TLDc domain-containing protein</fullName>
    </recommendedName>
</protein>
<dbReference type="OMA" id="PLGDRMF"/>
<dbReference type="OrthoDB" id="26679at2759"/>
<evidence type="ECO:0000259" key="3">
    <source>
        <dbReference type="PROSITE" id="PS51886"/>
    </source>
</evidence>
<feature type="domain" description="TLDc" evidence="3">
    <location>
        <begin position="212"/>
        <end position="380"/>
    </location>
</feature>
<gene>
    <name evidence="4" type="ORF">AMTR_s00030p00240810</name>
</gene>
<dbReference type="STRING" id="13333.U5CSH4"/>
<dbReference type="Gene3D" id="1.10.238.10">
    <property type="entry name" value="EF-hand"/>
    <property type="match status" value="1"/>
</dbReference>
<dbReference type="Gramene" id="ERN16196">
    <property type="protein sequence ID" value="ERN16196"/>
    <property type="gene ID" value="AMTR_s00030p00240810"/>
</dbReference>
<evidence type="ECO:0000259" key="2">
    <source>
        <dbReference type="PROSITE" id="PS50222"/>
    </source>
</evidence>
<dbReference type="InterPro" id="IPR002048">
    <property type="entry name" value="EF_hand_dom"/>
</dbReference>
<feature type="domain" description="EF-hand" evidence="2">
    <location>
        <begin position="93"/>
        <end position="129"/>
    </location>
</feature>
<dbReference type="PANTHER" id="PTHR23354">
    <property type="entry name" value="NUCLEOLAR PROTEIN 7/ESTROGEN RECEPTOR COACTIVATOR-RELATED"/>
    <property type="match status" value="1"/>
</dbReference>
<dbReference type="AlphaFoldDB" id="U5CSH4"/>
<dbReference type="eggNOG" id="KOG2557">
    <property type="taxonomic scope" value="Eukaryota"/>
</dbReference>
<accession>U5CSH4</accession>
<dbReference type="PANTHER" id="PTHR23354:SF95">
    <property type="entry name" value="CALCIUM-BINDING EF-HAND FAMILY PROTEIN-RELATED"/>
    <property type="match status" value="1"/>
</dbReference>
<proteinExistence type="predicted"/>